<evidence type="ECO:0000313" key="3">
    <source>
        <dbReference type="Proteomes" id="UP001224644"/>
    </source>
</evidence>
<gene>
    <name evidence="2" type="ORF">QWZ12_18095</name>
</gene>
<keyword evidence="3" id="KW-1185">Reference proteome</keyword>
<reference evidence="3" key="1">
    <citation type="journal article" date="2019" name="Int. J. Syst. Evol. Microbiol.">
        <title>The Global Catalogue of Microorganisms (GCM) 10K type strain sequencing project: providing services to taxonomists for standard genome sequencing and annotation.</title>
        <authorList>
            <consortium name="The Broad Institute Genomics Platform"/>
            <consortium name="The Broad Institute Genome Sequencing Center for Infectious Disease"/>
            <person name="Wu L."/>
            <person name="Ma J."/>
        </authorList>
    </citation>
    <scope>NUCLEOTIDE SEQUENCE [LARGE SCALE GENOMIC DNA]</scope>
    <source>
        <strain evidence="3">CECT 7069</strain>
    </source>
</reference>
<feature type="region of interest" description="Disordered" evidence="1">
    <location>
        <begin position="52"/>
        <end position="76"/>
    </location>
</feature>
<feature type="compositionally biased region" description="Basic and acidic residues" evidence="1">
    <location>
        <begin position="11"/>
        <end position="21"/>
    </location>
</feature>
<protein>
    <submittedName>
        <fullName evidence="2">DUF6481 family protein</fullName>
    </submittedName>
</protein>
<evidence type="ECO:0000256" key="1">
    <source>
        <dbReference type="SAM" id="MobiDB-lite"/>
    </source>
</evidence>
<dbReference type="Pfam" id="PF20089">
    <property type="entry name" value="DUF6481"/>
    <property type="match status" value="1"/>
</dbReference>
<dbReference type="InterPro" id="IPR045510">
    <property type="entry name" value="DUF6481"/>
</dbReference>
<feature type="compositionally biased region" description="Polar residues" evidence="1">
    <location>
        <begin position="1"/>
        <end position="10"/>
    </location>
</feature>
<dbReference type="EMBL" id="JAUFPX010000017">
    <property type="protein sequence ID" value="MDN3592506.1"/>
    <property type="molecule type" value="Genomic_DNA"/>
</dbReference>
<sequence length="120" mass="13756">MSQFNQNSMTDRLKAATEAREAALARFRDRPAADDPAVLARKAERERIVREREARTRARDEARLAAEAQRRAEEERERERLAAEAIRAAEEKVEQAAAARLEQKALRDARYAARKAKARK</sequence>
<dbReference type="RefSeq" id="WP_283207217.1">
    <property type="nucleotide sequence ID" value="NZ_BPQD01000041.1"/>
</dbReference>
<feature type="region of interest" description="Disordered" evidence="1">
    <location>
        <begin position="1"/>
        <end position="21"/>
    </location>
</feature>
<accession>A0ABT8BMH1</accession>
<evidence type="ECO:0000313" key="2">
    <source>
        <dbReference type="EMBL" id="MDN3592506.1"/>
    </source>
</evidence>
<name>A0ABT8BMH1_9HYPH</name>
<organism evidence="2 3">
    <name type="scientific">Methylobacterium adhaesivum</name>
    <dbReference type="NCBI Taxonomy" id="333297"/>
    <lineage>
        <taxon>Bacteria</taxon>
        <taxon>Pseudomonadati</taxon>
        <taxon>Pseudomonadota</taxon>
        <taxon>Alphaproteobacteria</taxon>
        <taxon>Hyphomicrobiales</taxon>
        <taxon>Methylobacteriaceae</taxon>
        <taxon>Methylobacterium</taxon>
    </lineage>
</organism>
<dbReference type="Proteomes" id="UP001224644">
    <property type="component" value="Unassembled WGS sequence"/>
</dbReference>
<proteinExistence type="predicted"/>
<comment type="caution">
    <text evidence="2">The sequence shown here is derived from an EMBL/GenBank/DDBJ whole genome shotgun (WGS) entry which is preliminary data.</text>
</comment>